<name>A0A9Q1H539_HOLLE</name>
<reference evidence="4" key="1">
    <citation type="submission" date="2021-10" db="EMBL/GenBank/DDBJ databases">
        <title>Tropical sea cucumber genome reveals ecological adaptation and Cuvierian tubules defense mechanism.</title>
        <authorList>
            <person name="Chen T."/>
        </authorList>
    </citation>
    <scope>NUCLEOTIDE SEQUENCE</scope>
    <source>
        <strain evidence="4">Nanhai2018</strain>
        <tissue evidence="4">Muscle</tissue>
    </source>
</reference>
<dbReference type="Pfam" id="PF04970">
    <property type="entry name" value="LRAT"/>
    <property type="match status" value="1"/>
</dbReference>
<keyword evidence="2" id="KW-0812">Transmembrane</keyword>
<evidence type="ECO:0000256" key="1">
    <source>
        <dbReference type="SAM" id="MobiDB-lite"/>
    </source>
</evidence>
<feature type="transmembrane region" description="Helical" evidence="2">
    <location>
        <begin position="1420"/>
        <end position="1442"/>
    </location>
</feature>
<proteinExistence type="predicted"/>
<dbReference type="PANTHER" id="PTHR31025">
    <property type="entry name" value="SI:CH211-196P9.1-RELATED"/>
    <property type="match status" value="1"/>
</dbReference>
<keyword evidence="5" id="KW-1185">Reference proteome</keyword>
<evidence type="ECO:0000256" key="2">
    <source>
        <dbReference type="SAM" id="Phobius"/>
    </source>
</evidence>
<feature type="domain" description="LRAT" evidence="3">
    <location>
        <begin position="1168"/>
        <end position="1294"/>
    </location>
</feature>
<dbReference type="Gene3D" id="3.90.1720.10">
    <property type="entry name" value="endopeptidase domain like (from Nostoc punctiforme)"/>
    <property type="match status" value="1"/>
</dbReference>
<accession>A0A9Q1H539</accession>
<dbReference type="PANTHER" id="PTHR31025:SF9">
    <property type="entry name" value="SI:DKEY-286J15.1"/>
    <property type="match status" value="1"/>
</dbReference>
<feature type="compositionally biased region" description="Polar residues" evidence="1">
    <location>
        <begin position="779"/>
        <end position="793"/>
    </location>
</feature>
<dbReference type="EMBL" id="JAIZAY010000012">
    <property type="protein sequence ID" value="KAJ8032686.1"/>
    <property type="molecule type" value="Genomic_DNA"/>
</dbReference>
<evidence type="ECO:0000313" key="5">
    <source>
        <dbReference type="Proteomes" id="UP001152320"/>
    </source>
</evidence>
<comment type="caution">
    <text evidence="4">The sequence shown here is derived from an EMBL/GenBank/DDBJ whole genome shotgun (WGS) entry which is preliminary data.</text>
</comment>
<dbReference type="OrthoDB" id="421951at2759"/>
<feature type="compositionally biased region" description="Basic and acidic residues" evidence="1">
    <location>
        <begin position="794"/>
        <end position="805"/>
    </location>
</feature>
<feature type="region of interest" description="Disordered" evidence="1">
    <location>
        <begin position="617"/>
        <end position="661"/>
    </location>
</feature>
<keyword evidence="2" id="KW-0472">Membrane</keyword>
<gene>
    <name evidence="4" type="ORF">HOLleu_26281</name>
</gene>
<protein>
    <recommendedName>
        <fullName evidence="3">LRAT domain-containing protein</fullName>
    </recommendedName>
</protein>
<feature type="transmembrane region" description="Helical" evidence="2">
    <location>
        <begin position="1387"/>
        <end position="1408"/>
    </location>
</feature>
<dbReference type="InterPro" id="IPR007053">
    <property type="entry name" value="LRAT_dom"/>
</dbReference>
<feature type="region of interest" description="Disordered" evidence="1">
    <location>
        <begin position="125"/>
        <end position="151"/>
    </location>
</feature>
<evidence type="ECO:0000259" key="3">
    <source>
        <dbReference type="PROSITE" id="PS51934"/>
    </source>
</evidence>
<feature type="transmembrane region" description="Helical" evidence="2">
    <location>
        <begin position="1310"/>
        <end position="1327"/>
    </location>
</feature>
<dbReference type="Proteomes" id="UP001152320">
    <property type="component" value="Chromosome 12"/>
</dbReference>
<organism evidence="4 5">
    <name type="scientific">Holothuria leucospilota</name>
    <name type="common">Black long sea cucumber</name>
    <name type="synonym">Mertensiothuria leucospilota</name>
    <dbReference type="NCBI Taxonomy" id="206669"/>
    <lineage>
        <taxon>Eukaryota</taxon>
        <taxon>Metazoa</taxon>
        <taxon>Echinodermata</taxon>
        <taxon>Eleutherozoa</taxon>
        <taxon>Echinozoa</taxon>
        <taxon>Holothuroidea</taxon>
        <taxon>Aspidochirotacea</taxon>
        <taxon>Aspidochirotida</taxon>
        <taxon>Holothuriidae</taxon>
        <taxon>Holothuria</taxon>
    </lineage>
</organism>
<feature type="compositionally biased region" description="Low complexity" evidence="1">
    <location>
        <begin position="642"/>
        <end position="661"/>
    </location>
</feature>
<dbReference type="PROSITE" id="PS51934">
    <property type="entry name" value="LRAT"/>
    <property type="match status" value="1"/>
</dbReference>
<evidence type="ECO:0000313" key="4">
    <source>
        <dbReference type="EMBL" id="KAJ8032686.1"/>
    </source>
</evidence>
<feature type="transmembrane region" description="Helical" evidence="2">
    <location>
        <begin position="1339"/>
        <end position="1360"/>
    </location>
</feature>
<feature type="region of interest" description="Disordered" evidence="1">
    <location>
        <begin position="778"/>
        <end position="812"/>
    </location>
</feature>
<sequence length="1485" mass="167773">METLFQTIRREHFNIIIDMKVTVSLINKVTVSVILHAKMRMILSNTSARVAEKSGSWRNLEVAWLGGLYYLAAGVTLSRMVIPPKLPNENNIDERALRLLDKESIKELIPQIGLRLRFMQQWKSEESNDMSQESSNSDREDEDMETEGRVREDEATFQSFEDIRESIVVFVAKLKLNTSIPDSFIDSVIKDVADITNSLIDTFINNLLNFKEQAKDIGIIEQHFLQQMLQNLQKILMPFDGLMTEHQRKDYFTKHGAFVPPEEKLLGHTIVPSVDRGTGLALQVQTKETFQYIPLKHILKLHLELPGVMTAILREETAETNVLSSFRDGSFFKNKWKNDKEPSVPLVLYADDFETANPLGSRKGVHKVTGIYMTILSLPMKYQGHLENIHVVAIAKSRLVTKYGIDSILRNIVEDMNALFQEGLVLDCPCYQGKVYPMLFQFVGDNLALNPLLGFAGSFSANYYCRFCKSHKTVSQTAIDEDEPLLRTKENFEKDLQTSNLSETGVSHNSILNHLSNYHIIDNKAVDIMHDLFEGVIPKEIKLILGTLIAQGCFTLDDINNRIASFDYGFIDKKNRPSPILSSALNNPSGASGQKAAQMMTLFFNIPLMLGDKFGGEESKSSSRFSPGPVFLPGSDSEESTSAEPMSSSEESPPPTTASASVPALKRENCFSFDARAILRNHPLGRQVTKEIDERKVCTPANRRILVNACVAHLIELHGPKPNAVLKEALAQAIVNAFPCLRDPRGNGYEAFYSKGAHKRPACGWLEDHLRYIRKKSKNIASQVPSTPNQTANEDSKENSQELKGCDAQSSDNSLTEKVNWLKEHNSPEENVKQAMKETVFIREAFIKGDKKNNIRSILTEYPRLLDPGMIEQDFEALMPQAATKMQDRWDEMAENILLYANKMDCQWEKVLPGIPHQNLSAVNDDTSGYMCSACMKEWLADDKLGVESEADRINEANMQNLRHHRHSCENFGEVQEDGTVKVTRFVCSDCKKEWLLSFTERQELIDTLKNHHISQGCNSTVTYKGVSNAKQYSCPGRGTRNQCEQKWLLKEIPPGNHELLRRVREMKALWDHHRETGCFGGIQFMSSAGHEECDLETAARDVIGYYCKDCKTEWLSDEWNRNSAPNIEEKMVDHHYIPRFRYLQMSDMGIRVYWDHVQEKLQPGDHIAWQRSCSYWHHAIVEKVEKRKITVIEWTSHSSWGEVCGCRLMPRFTVTIHRTDIDRRDRCCGRIKELVDGPMYKVVYPEAVQMQNPPELVLSRAHSRLNNAGYKVARDNCEHFATFCKTGSHKSGQIKQVGLTFQAWGLKRLVIALIYVTLLAGFAELIEEIFGKGQDYVGLIIIGAVELVHVVYIICVVYISDIPEGKFIYTKCSHRVRALFCASSKIIFKFVFMVGGTALATVVLINSGQIKKRPKGVQTICEIGVSLAGGLFGSAVGFLLVHSFTSCSSCGAWCCQGQVHHENSEYNLGEQNFQITPTQSSSSA</sequence>
<keyword evidence="2" id="KW-1133">Transmembrane helix</keyword>